<dbReference type="Proteomes" id="UP001600943">
    <property type="component" value="Unassembled WGS sequence"/>
</dbReference>
<evidence type="ECO:0000256" key="2">
    <source>
        <dbReference type="ARBA" id="ARBA00023004"/>
    </source>
</evidence>
<organism evidence="5 6">
    <name type="scientific">Blautia hominis</name>
    <dbReference type="NCBI Taxonomy" id="2025493"/>
    <lineage>
        <taxon>Bacteria</taxon>
        <taxon>Bacillati</taxon>
        <taxon>Bacillota</taxon>
        <taxon>Clostridia</taxon>
        <taxon>Lachnospirales</taxon>
        <taxon>Lachnospiraceae</taxon>
        <taxon>Blautia</taxon>
    </lineage>
</organism>
<dbReference type="Pfam" id="PF00248">
    <property type="entry name" value="Aldo_ket_red"/>
    <property type="match status" value="1"/>
</dbReference>
<feature type="domain" description="4Fe-4S ferredoxin-type" evidence="4">
    <location>
        <begin position="337"/>
        <end position="365"/>
    </location>
</feature>
<reference evidence="5 6" key="1">
    <citation type="submission" date="2024-04" db="EMBL/GenBank/DDBJ databases">
        <title>Defined microbial consortia suppress multidrug-resistant proinflammatory Enterobacteriaceae via ecological control.</title>
        <authorList>
            <person name="Furuichi M."/>
            <person name="Kawaguchi T."/>
            <person name="Pust M."/>
            <person name="Yasuma K."/>
            <person name="Plichta D."/>
            <person name="Hasegawa N."/>
            <person name="Ohya T."/>
            <person name="Bhattarai S."/>
            <person name="Sasajima S."/>
            <person name="Aoto Y."/>
            <person name="Tuganbaev T."/>
            <person name="Yaginuma M."/>
            <person name="Ueda M."/>
            <person name="Okahashi N."/>
            <person name="Amafuji K."/>
            <person name="Kiridooshi Y."/>
            <person name="Sugita K."/>
            <person name="Strazar M."/>
            <person name="Skelly A."/>
            <person name="Suda W."/>
            <person name="Hattori M."/>
            <person name="Nakamoto N."/>
            <person name="Caballero S."/>
            <person name="Norman J."/>
            <person name="Olle B."/>
            <person name="Tanoue T."/>
            <person name="Arita M."/>
            <person name="Bucci V."/>
            <person name="Atarashi K."/>
            <person name="Xavier R."/>
            <person name="Honda K."/>
        </authorList>
    </citation>
    <scope>NUCLEOTIDE SEQUENCE [LARGE SCALE GENOMIC DNA]</scope>
    <source>
        <strain evidence="6">k04-0078-D8-1</strain>
    </source>
</reference>
<dbReference type="EMBL" id="BAABYW010000001">
    <property type="protein sequence ID" value="GAA6407577.1"/>
    <property type="molecule type" value="Genomic_DNA"/>
</dbReference>
<dbReference type="PROSITE" id="PS51379">
    <property type="entry name" value="4FE4S_FER_2"/>
    <property type="match status" value="1"/>
</dbReference>
<dbReference type="Gene3D" id="3.20.20.100">
    <property type="entry name" value="NADP-dependent oxidoreductase domain"/>
    <property type="match status" value="1"/>
</dbReference>
<evidence type="ECO:0000313" key="6">
    <source>
        <dbReference type="Proteomes" id="UP001600943"/>
    </source>
</evidence>
<sequence length="379" mass="43375">MVYKNYKDLKLSALGFGAMRLPTADGNPDAPIDEKKTADMVAYAIAHGVNYFDTAYGYHDGNSEVVMGKVLGEYPRDSFYLATKFPGYDLANMDKVEAIFEEQLKKCNVDYFDFYLFHNVYEKNIEPYMDRKYGIMDYLMKQKENGRIRHLGFSAHGRYDTMKRFLQAYGDRMEFCQIQLNYLDWKLQDAKAKVELLREYNIPVWVMEPLRGGRLASLSPKNEEKLKALRPDEKIPAWGFRFLQSVPEVTMVLSGMSSMEQMKENIATFAEDKPVTDEEMETLMEVTDSMLDILPCTACRYCTAHCPQKLDIPTLLALYNEVRFANGLITHMAVEAMPEDKRPHACIGCQSCEAVCPQQLEIAKAMADFTEKLNQPAGL</sequence>
<gene>
    <name evidence="5" type="ORF">K040078D81_16940</name>
</gene>
<name>A0ABQ0B808_9FIRM</name>
<evidence type="ECO:0000313" key="5">
    <source>
        <dbReference type="EMBL" id="GAA6407577.1"/>
    </source>
</evidence>
<dbReference type="InterPro" id="IPR017900">
    <property type="entry name" value="4Fe4S_Fe_S_CS"/>
</dbReference>
<keyword evidence="2" id="KW-0408">Iron</keyword>
<dbReference type="SUPFAM" id="SSF46548">
    <property type="entry name" value="alpha-helical ferredoxin"/>
    <property type="match status" value="1"/>
</dbReference>
<dbReference type="InterPro" id="IPR053135">
    <property type="entry name" value="AKR2_Oxidoreductase"/>
</dbReference>
<comment type="caution">
    <text evidence="5">The sequence shown here is derived from an EMBL/GenBank/DDBJ whole genome shotgun (WGS) entry which is preliminary data.</text>
</comment>
<evidence type="ECO:0000256" key="3">
    <source>
        <dbReference type="ARBA" id="ARBA00023014"/>
    </source>
</evidence>
<dbReference type="InterPro" id="IPR017896">
    <property type="entry name" value="4Fe4S_Fe-S-bd"/>
</dbReference>
<protein>
    <submittedName>
        <fullName evidence="5">Aldo/keto reductase</fullName>
    </submittedName>
</protein>
<keyword evidence="1" id="KW-0479">Metal-binding</keyword>
<dbReference type="CDD" id="cd19096">
    <property type="entry name" value="AKR_Fe-S_oxidoreductase"/>
    <property type="match status" value="1"/>
</dbReference>
<proteinExistence type="predicted"/>
<dbReference type="PANTHER" id="PTHR43312:SF2">
    <property type="entry name" value="OXIDOREDUCTASE"/>
    <property type="match status" value="1"/>
</dbReference>
<keyword evidence="3" id="KW-0411">Iron-sulfur</keyword>
<dbReference type="RefSeq" id="WP_104806005.1">
    <property type="nucleotide sequence ID" value="NZ_BAABYW010000001.1"/>
</dbReference>
<dbReference type="Gene3D" id="3.30.70.20">
    <property type="match status" value="1"/>
</dbReference>
<dbReference type="Pfam" id="PF13187">
    <property type="entry name" value="Fer4_9"/>
    <property type="match status" value="1"/>
</dbReference>
<evidence type="ECO:0000256" key="1">
    <source>
        <dbReference type="ARBA" id="ARBA00022723"/>
    </source>
</evidence>
<evidence type="ECO:0000259" key="4">
    <source>
        <dbReference type="PROSITE" id="PS51379"/>
    </source>
</evidence>
<keyword evidence="6" id="KW-1185">Reference proteome</keyword>
<dbReference type="SUPFAM" id="SSF51430">
    <property type="entry name" value="NAD(P)-linked oxidoreductase"/>
    <property type="match status" value="1"/>
</dbReference>
<dbReference type="InterPro" id="IPR036812">
    <property type="entry name" value="NAD(P)_OxRdtase_dom_sf"/>
</dbReference>
<dbReference type="InterPro" id="IPR023210">
    <property type="entry name" value="NADP_OxRdtase_dom"/>
</dbReference>
<accession>A0ABQ0B808</accession>
<dbReference type="PROSITE" id="PS00198">
    <property type="entry name" value="4FE4S_FER_1"/>
    <property type="match status" value="2"/>
</dbReference>
<dbReference type="PANTHER" id="PTHR43312">
    <property type="entry name" value="D-THREO-ALDOSE 1-DEHYDROGENASE"/>
    <property type="match status" value="1"/>
</dbReference>